<protein>
    <recommendedName>
        <fullName evidence="3 11">Thymidylate kinase</fullName>
        <ecNumber evidence="2 11">2.7.4.9</ecNumber>
    </recommendedName>
    <alternativeName>
        <fullName evidence="11">dTMP kinase</fullName>
    </alternativeName>
</protein>
<dbReference type="GO" id="GO:0005524">
    <property type="term" value="F:ATP binding"/>
    <property type="evidence" value="ECO:0007669"/>
    <property type="project" value="UniProtKB-UniRule"/>
</dbReference>
<dbReference type="Gene3D" id="3.40.50.300">
    <property type="entry name" value="P-loop containing nucleotide triphosphate hydrolases"/>
    <property type="match status" value="1"/>
</dbReference>
<dbReference type="PANTHER" id="PTHR10344">
    <property type="entry name" value="THYMIDYLATE KINASE"/>
    <property type="match status" value="1"/>
</dbReference>
<evidence type="ECO:0000256" key="5">
    <source>
        <dbReference type="ARBA" id="ARBA00022727"/>
    </source>
</evidence>
<feature type="binding site" evidence="11">
    <location>
        <begin position="7"/>
        <end position="14"/>
    </location>
    <ligand>
        <name>ATP</name>
        <dbReference type="ChEBI" id="CHEBI:30616"/>
    </ligand>
</feature>
<dbReference type="AlphaFoldDB" id="A0A0A7TX11"/>
<comment type="catalytic activity">
    <reaction evidence="9 11">
        <text>dTMP + ATP = dTDP + ADP</text>
        <dbReference type="Rhea" id="RHEA:13517"/>
        <dbReference type="ChEBI" id="CHEBI:30616"/>
        <dbReference type="ChEBI" id="CHEBI:58369"/>
        <dbReference type="ChEBI" id="CHEBI:63528"/>
        <dbReference type="ChEBI" id="CHEBI:456216"/>
        <dbReference type="EC" id="2.7.4.9"/>
    </reaction>
</comment>
<dbReference type="Proteomes" id="UP000825369">
    <property type="component" value="Chromosome"/>
</dbReference>
<feature type="domain" description="Thymidylate kinase-like" evidence="12">
    <location>
        <begin position="5"/>
        <end position="193"/>
    </location>
</feature>
<accession>A0A0A7TX11</accession>
<evidence type="ECO:0000256" key="7">
    <source>
        <dbReference type="ARBA" id="ARBA00022777"/>
    </source>
</evidence>
<keyword evidence="15" id="KW-1185">Reference proteome</keyword>
<reference evidence="13" key="1">
    <citation type="journal article" date="2014" name="Lin Ye Ke Xue">
        <title>Thymidylate kinase gene polymorphism of two strains of Paulownia witches'-broom phytoplasma.</title>
        <authorList>
            <person name="Song C."/>
            <person name="Hu J."/>
            <person name="Lin C."/>
            <person name="Ren Z."/>
            <person name="Geng X."/>
            <person name="Tian G."/>
        </authorList>
    </citation>
    <scope>NUCLEOTIDE SEQUENCE</scope>
    <source>
        <strain evidence="13">PaWBPS</strain>
    </source>
</reference>
<keyword evidence="7 11" id="KW-0418">Kinase</keyword>
<keyword evidence="4 11" id="KW-0808">Transferase</keyword>
<dbReference type="FunFam" id="3.40.50.300:FF:000225">
    <property type="entry name" value="Thymidylate kinase"/>
    <property type="match status" value="1"/>
</dbReference>
<evidence type="ECO:0000256" key="4">
    <source>
        <dbReference type="ARBA" id="ARBA00022679"/>
    </source>
</evidence>
<comment type="similarity">
    <text evidence="1 11">Belongs to the thymidylate kinase family.</text>
</comment>
<dbReference type="EMBL" id="CP066882">
    <property type="protein sequence ID" value="QYC31039.1"/>
    <property type="molecule type" value="Genomic_DNA"/>
</dbReference>
<dbReference type="InterPro" id="IPR027417">
    <property type="entry name" value="P-loop_NTPase"/>
</dbReference>
<dbReference type="CDD" id="cd01672">
    <property type="entry name" value="TMPK"/>
    <property type="match status" value="1"/>
</dbReference>
<name>A0A0A7TX11_9MOLU</name>
<reference evidence="14 15" key="2">
    <citation type="journal article" date="2021" name="Mol. Plant">
        <title>Genomic insights into the fast growth of paulownias and the formation of Paulownia witches' broom.</title>
        <authorList>
            <person name="Cao Y."/>
            <person name="Sun G."/>
            <person name="Zhai X."/>
            <person name="Xu P."/>
            <person name="Ma L."/>
            <person name="Deng M."/>
            <person name="Zhao Z."/>
            <person name="Yang H."/>
            <person name="Dong Y."/>
            <person name="Shang Z."/>
            <person name="Lv Y."/>
            <person name="Yan L."/>
            <person name="Liu H."/>
            <person name="Cao X."/>
            <person name="Li B."/>
            <person name="Wang Z."/>
            <person name="Zhao X."/>
            <person name="Yu H."/>
            <person name="Wang F."/>
            <person name="Ma W."/>
            <person name="Huang J."/>
            <person name="Fan G."/>
        </authorList>
    </citation>
    <scope>NUCLEOTIDE SEQUENCE [LARGE SCALE GENOMIC DNA]</scope>
    <source>
        <strain evidence="14 15">Zhengzhou</strain>
    </source>
</reference>
<sequence length="207" mass="24127">MFISFEGCEGTGKTTHSRYLFEKLSKKYSCVLTKEPGGGLFNEVIRNILLHSSNKQIDFYTEALLFAADRAEHLSKLIIPALQQNKIVICDRYLDSTIAYQVYARGLSQDFVLNINNFALNYMPNITFYLDLDPKIGIQRVKQFRPKEINSFDLQKLSFHKKVRKGYLDLCQKDQQKRIFLIDASKPLENIYNIIEQKLKEVFQIEL</sequence>
<evidence type="ECO:0000256" key="1">
    <source>
        <dbReference type="ARBA" id="ARBA00009776"/>
    </source>
</evidence>
<evidence type="ECO:0000256" key="10">
    <source>
        <dbReference type="ARBA" id="ARBA00057735"/>
    </source>
</evidence>
<dbReference type="InterPro" id="IPR018095">
    <property type="entry name" value="Thymidylate_kin_CS"/>
</dbReference>
<dbReference type="EC" id="2.7.4.9" evidence="2 11"/>
<evidence type="ECO:0000256" key="2">
    <source>
        <dbReference type="ARBA" id="ARBA00012980"/>
    </source>
</evidence>
<dbReference type="GO" id="GO:0005829">
    <property type="term" value="C:cytosol"/>
    <property type="evidence" value="ECO:0007669"/>
    <property type="project" value="TreeGrafter"/>
</dbReference>
<dbReference type="GO" id="GO:0004798">
    <property type="term" value="F:dTMP kinase activity"/>
    <property type="evidence" value="ECO:0007669"/>
    <property type="project" value="UniProtKB-UniRule"/>
</dbReference>
<dbReference type="NCBIfam" id="TIGR00041">
    <property type="entry name" value="DTMP_kinase"/>
    <property type="match status" value="1"/>
</dbReference>
<keyword evidence="8 11" id="KW-0067">ATP-binding</keyword>
<dbReference type="EMBL" id="KJ452545">
    <property type="protein sequence ID" value="AJA72480.1"/>
    <property type="molecule type" value="Genomic_DNA"/>
</dbReference>
<dbReference type="SUPFAM" id="SSF52540">
    <property type="entry name" value="P-loop containing nucleoside triphosphate hydrolases"/>
    <property type="match status" value="1"/>
</dbReference>
<dbReference type="InterPro" id="IPR039430">
    <property type="entry name" value="Thymidylate_kin-like_dom"/>
</dbReference>
<dbReference type="RefSeq" id="WP_212508878.1">
    <property type="nucleotide sequence ID" value="NZ_BSCX01000008.1"/>
</dbReference>
<dbReference type="PANTHER" id="PTHR10344:SF4">
    <property type="entry name" value="UMP-CMP KINASE 2, MITOCHONDRIAL"/>
    <property type="match status" value="1"/>
</dbReference>
<dbReference type="GO" id="GO:0006235">
    <property type="term" value="P:dTTP biosynthetic process"/>
    <property type="evidence" value="ECO:0007669"/>
    <property type="project" value="UniProtKB-UniRule"/>
</dbReference>
<evidence type="ECO:0000256" key="8">
    <source>
        <dbReference type="ARBA" id="ARBA00022840"/>
    </source>
</evidence>
<evidence type="ECO:0000256" key="9">
    <source>
        <dbReference type="ARBA" id="ARBA00048743"/>
    </source>
</evidence>
<gene>
    <name evidence="13" type="primary">tmkB</name>
    <name evidence="11" type="synonym">tmk</name>
    <name evidence="14" type="ORF">HGD80_00105</name>
</gene>
<proteinExistence type="inferred from homology"/>
<evidence type="ECO:0000259" key="12">
    <source>
        <dbReference type="Pfam" id="PF02223"/>
    </source>
</evidence>
<dbReference type="Pfam" id="PF02223">
    <property type="entry name" value="Thymidylate_kin"/>
    <property type="match status" value="1"/>
</dbReference>
<keyword evidence="6 11" id="KW-0547">Nucleotide-binding</keyword>
<evidence type="ECO:0000256" key="11">
    <source>
        <dbReference type="HAMAP-Rule" id="MF_00165"/>
    </source>
</evidence>
<organism evidence="13">
    <name type="scientific">Paulownia witches'-broom phytoplasma</name>
    <dbReference type="NCBI Taxonomy" id="39647"/>
    <lineage>
        <taxon>Bacteria</taxon>
        <taxon>Bacillati</taxon>
        <taxon>Mycoplasmatota</taxon>
        <taxon>Mollicutes</taxon>
        <taxon>Acholeplasmatales</taxon>
        <taxon>Acholeplasmataceae</taxon>
        <taxon>Candidatus Phytoplasma</taxon>
        <taxon>16SrI (Aster yellows group)</taxon>
    </lineage>
</organism>
<dbReference type="GO" id="GO:0006227">
    <property type="term" value="P:dUDP biosynthetic process"/>
    <property type="evidence" value="ECO:0007669"/>
    <property type="project" value="TreeGrafter"/>
</dbReference>
<dbReference type="PROSITE" id="PS01331">
    <property type="entry name" value="THYMIDYLATE_KINASE"/>
    <property type="match status" value="1"/>
</dbReference>
<evidence type="ECO:0000313" key="15">
    <source>
        <dbReference type="Proteomes" id="UP000825369"/>
    </source>
</evidence>
<dbReference type="HAMAP" id="MF_00165">
    <property type="entry name" value="Thymidylate_kinase"/>
    <property type="match status" value="1"/>
</dbReference>
<comment type="function">
    <text evidence="10 11">Phosphorylation of dTMP to form dTDP in both de novo and salvage pathways of dTTP synthesis.</text>
</comment>
<evidence type="ECO:0000313" key="14">
    <source>
        <dbReference type="EMBL" id="QYC31039.1"/>
    </source>
</evidence>
<evidence type="ECO:0000256" key="3">
    <source>
        <dbReference type="ARBA" id="ARBA00017144"/>
    </source>
</evidence>
<keyword evidence="5 11" id="KW-0545">Nucleotide biosynthesis</keyword>
<dbReference type="GO" id="GO:0006233">
    <property type="term" value="P:dTDP biosynthetic process"/>
    <property type="evidence" value="ECO:0007669"/>
    <property type="project" value="InterPro"/>
</dbReference>
<evidence type="ECO:0000313" key="13">
    <source>
        <dbReference type="EMBL" id="AJA72480.1"/>
    </source>
</evidence>
<evidence type="ECO:0000256" key="6">
    <source>
        <dbReference type="ARBA" id="ARBA00022741"/>
    </source>
</evidence>
<dbReference type="InterPro" id="IPR018094">
    <property type="entry name" value="Thymidylate_kinase"/>
</dbReference>